<keyword evidence="2" id="KW-1185">Reference proteome</keyword>
<proteinExistence type="predicted"/>
<evidence type="ECO:0000313" key="1">
    <source>
        <dbReference type="EMBL" id="KIK49513.1"/>
    </source>
</evidence>
<organism evidence="1 2">
    <name type="scientific">Suillus luteus UH-Slu-Lm8-n1</name>
    <dbReference type="NCBI Taxonomy" id="930992"/>
    <lineage>
        <taxon>Eukaryota</taxon>
        <taxon>Fungi</taxon>
        <taxon>Dikarya</taxon>
        <taxon>Basidiomycota</taxon>
        <taxon>Agaricomycotina</taxon>
        <taxon>Agaricomycetes</taxon>
        <taxon>Agaricomycetidae</taxon>
        <taxon>Boletales</taxon>
        <taxon>Suillineae</taxon>
        <taxon>Suillaceae</taxon>
        <taxon>Suillus</taxon>
    </lineage>
</organism>
<accession>A0A0D0C407</accession>
<dbReference type="HOGENOM" id="CLU_2869119_0_0_1"/>
<reference evidence="2" key="2">
    <citation type="submission" date="2015-01" db="EMBL/GenBank/DDBJ databases">
        <title>Evolutionary Origins and Diversification of the Mycorrhizal Mutualists.</title>
        <authorList>
            <consortium name="DOE Joint Genome Institute"/>
            <consortium name="Mycorrhizal Genomics Consortium"/>
            <person name="Kohler A."/>
            <person name="Kuo A."/>
            <person name="Nagy L.G."/>
            <person name="Floudas D."/>
            <person name="Copeland A."/>
            <person name="Barry K.W."/>
            <person name="Cichocki N."/>
            <person name="Veneault-Fourrey C."/>
            <person name="LaButti K."/>
            <person name="Lindquist E.A."/>
            <person name="Lipzen A."/>
            <person name="Lundell T."/>
            <person name="Morin E."/>
            <person name="Murat C."/>
            <person name="Riley R."/>
            <person name="Ohm R."/>
            <person name="Sun H."/>
            <person name="Tunlid A."/>
            <person name="Henrissat B."/>
            <person name="Grigoriev I.V."/>
            <person name="Hibbett D.S."/>
            <person name="Martin F."/>
        </authorList>
    </citation>
    <scope>NUCLEOTIDE SEQUENCE [LARGE SCALE GENOMIC DNA]</scope>
    <source>
        <strain evidence="2">UH-Slu-Lm8-n1</strain>
    </source>
</reference>
<sequence>MVATGTTVDMTDQIVLYQDLPRPFFLNIIDCSPMRKGALCPTPIRDLRILSSISNLIWCRDLKI</sequence>
<dbReference type="Proteomes" id="UP000054485">
    <property type="component" value="Unassembled WGS sequence"/>
</dbReference>
<dbReference type="InParanoid" id="A0A0D0C407"/>
<name>A0A0D0C407_9AGAM</name>
<evidence type="ECO:0000313" key="2">
    <source>
        <dbReference type="Proteomes" id="UP000054485"/>
    </source>
</evidence>
<protein>
    <submittedName>
        <fullName evidence="1">Uncharacterized protein</fullName>
    </submittedName>
</protein>
<reference evidence="1 2" key="1">
    <citation type="submission" date="2014-04" db="EMBL/GenBank/DDBJ databases">
        <authorList>
            <consortium name="DOE Joint Genome Institute"/>
            <person name="Kuo A."/>
            <person name="Ruytinx J."/>
            <person name="Rineau F."/>
            <person name="Colpaert J."/>
            <person name="Kohler A."/>
            <person name="Nagy L.G."/>
            <person name="Floudas D."/>
            <person name="Copeland A."/>
            <person name="Barry K.W."/>
            <person name="Cichocki N."/>
            <person name="Veneault-Fourrey C."/>
            <person name="LaButti K."/>
            <person name="Lindquist E.A."/>
            <person name="Lipzen A."/>
            <person name="Lundell T."/>
            <person name="Morin E."/>
            <person name="Murat C."/>
            <person name="Sun H."/>
            <person name="Tunlid A."/>
            <person name="Henrissat B."/>
            <person name="Grigoriev I.V."/>
            <person name="Hibbett D.S."/>
            <person name="Martin F."/>
            <person name="Nordberg H.P."/>
            <person name="Cantor M.N."/>
            <person name="Hua S.X."/>
        </authorList>
    </citation>
    <scope>NUCLEOTIDE SEQUENCE [LARGE SCALE GENOMIC DNA]</scope>
    <source>
        <strain evidence="1 2">UH-Slu-Lm8-n1</strain>
    </source>
</reference>
<dbReference type="AlphaFoldDB" id="A0A0D0C407"/>
<dbReference type="EMBL" id="KN835132">
    <property type="protein sequence ID" value="KIK49513.1"/>
    <property type="molecule type" value="Genomic_DNA"/>
</dbReference>
<gene>
    <name evidence="1" type="ORF">CY34DRAFT_796940</name>
</gene>